<name>A0A7S4VUC3_9DINO</name>
<feature type="compositionally biased region" description="Low complexity" evidence="2">
    <location>
        <begin position="270"/>
        <end position="284"/>
    </location>
</feature>
<reference evidence="3" key="1">
    <citation type="submission" date="2021-01" db="EMBL/GenBank/DDBJ databases">
        <authorList>
            <person name="Corre E."/>
            <person name="Pelletier E."/>
            <person name="Niang G."/>
            <person name="Scheremetjew M."/>
            <person name="Finn R."/>
            <person name="Kale V."/>
            <person name="Holt S."/>
            <person name="Cochrane G."/>
            <person name="Meng A."/>
            <person name="Brown T."/>
            <person name="Cohen L."/>
        </authorList>
    </citation>
    <scope>NUCLEOTIDE SEQUENCE</scope>
    <source>
        <strain evidence="3">CCMP3105</strain>
    </source>
</reference>
<keyword evidence="1" id="KW-0175">Coiled coil</keyword>
<sequence length="480" mass="51376">MWWGSHQAAALTSPQPELPPRDQSPPQRGSSGQAEVPAPPAAVPVVPSEEQPPGAPLEEEAKLRATLSQREAALLRQEGENYLLRKQVQQLERQLEQRAEEVGRDAQLCVAQLAQALQLLESANIRAPLKAEVDRARALVASARRGLGRLAGLGSGKERGGARSTVNTDRRSAPRGRPRSPRGPSGPGLHRPGVEPVPGLAASAVAAVTEAGATTAVPNGAASSGGCSGTTTPGFPPRRARGGEDGQRALRATSKTGGVAGEKDQRVRRAPPAASAGTTPSAYARMGTSGASAATGEQDASPRRHPQTDAAAEHSSPDAPASDPPPEMALDQQQQHLRQRALLAHSLRKSASLQEELFTMRDDLTRKDVIIHGLRQEIQAQRQELELQHQHFEHQQQQLQHQHQVQQLQQLQQLQELQRLLHQQQSPLLVSPTQQGAADMAPDVKEASLLQQPLSWEQTQGVAVTPSEKATPDGYPHVTP</sequence>
<proteinExistence type="predicted"/>
<feature type="region of interest" description="Disordered" evidence="2">
    <location>
        <begin position="216"/>
        <end position="336"/>
    </location>
</feature>
<feature type="compositionally biased region" description="Low complexity" evidence="2">
    <location>
        <begin position="43"/>
        <end position="52"/>
    </location>
</feature>
<dbReference type="AlphaFoldDB" id="A0A7S4VUC3"/>
<evidence type="ECO:0000256" key="2">
    <source>
        <dbReference type="SAM" id="MobiDB-lite"/>
    </source>
</evidence>
<protein>
    <submittedName>
        <fullName evidence="3">Uncharacterized protein</fullName>
    </submittedName>
</protein>
<feature type="region of interest" description="Disordered" evidence="2">
    <location>
        <begin position="150"/>
        <end position="197"/>
    </location>
</feature>
<gene>
    <name evidence="3" type="ORF">AMON00008_LOCUS30146</name>
</gene>
<feature type="compositionally biased region" description="Polar residues" evidence="2">
    <location>
        <begin position="24"/>
        <end position="33"/>
    </location>
</feature>
<evidence type="ECO:0000256" key="1">
    <source>
        <dbReference type="SAM" id="Coils"/>
    </source>
</evidence>
<accession>A0A7S4VUC3</accession>
<feature type="region of interest" description="Disordered" evidence="2">
    <location>
        <begin position="1"/>
        <end position="64"/>
    </location>
</feature>
<feature type="coiled-coil region" evidence="1">
    <location>
        <begin position="74"/>
        <end position="105"/>
    </location>
</feature>
<feature type="compositionally biased region" description="Low complexity" evidence="2">
    <location>
        <begin position="216"/>
        <end position="233"/>
    </location>
</feature>
<evidence type="ECO:0000313" key="3">
    <source>
        <dbReference type="EMBL" id="CAE4603382.1"/>
    </source>
</evidence>
<feature type="coiled-coil region" evidence="1">
    <location>
        <begin position="375"/>
        <end position="402"/>
    </location>
</feature>
<dbReference type="EMBL" id="HBNR01043351">
    <property type="protein sequence ID" value="CAE4603382.1"/>
    <property type="molecule type" value="Transcribed_RNA"/>
</dbReference>
<organism evidence="3">
    <name type="scientific">Alexandrium monilatum</name>
    <dbReference type="NCBI Taxonomy" id="311494"/>
    <lineage>
        <taxon>Eukaryota</taxon>
        <taxon>Sar</taxon>
        <taxon>Alveolata</taxon>
        <taxon>Dinophyceae</taxon>
        <taxon>Gonyaulacales</taxon>
        <taxon>Pyrocystaceae</taxon>
        <taxon>Alexandrium</taxon>
    </lineage>
</organism>
<feature type="region of interest" description="Disordered" evidence="2">
    <location>
        <begin position="456"/>
        <end position="480"/>
    </location>
</feature>